<dbReference type="CDD" id="cd18186">
    <property type="entry name" value="BTB_POZ_ZBTB_KLHL-like"/>
    <property type="match status" value="1"/>
</dbReference>
<keyword evidence="4" id="KW-1185">Reference proteome</keyword>
<dbReference type="OrthoDB" id="3199068at2759"/>
<dbReference type="Pfam" id="PF00651">
    <property type="entry name" value="BTB"/>
    <property type="match status" value="1"/>
</dbReference>
<feature type="compositionally biased region" description="Polar residues" evidence="1">
    <location>
        <begin position="1"/>
        <end position="13"/>
    </location>
</feature>
<name>J0WV16_AURST</name>
<sequence length="302" mass="33476">MGSLTVASESGRNSPEDHSSGLGGISKTIKGRSKYWFEDGNVTLQVGETRFKLHKSLLANASTMFNDMLALGANAVSDEGTDDRPLQLPGPSLEEFTIFCHAIYSGWGDAHKLGTPDLVRLVSVAHFYKAPEIYARAVAKLDKRRISLIDRIVYAQRYAIDDWIAPAFVALVRTLHTLSNDEAVRIGWYLAFRVTVAQKTIAASRFGKVLQLGKAGCCTSCQTNYLRTPLPQISTLLSSQPASSVAEDQDAYFNYLRAEVKIRCPSVGSCGAQDCQAWPTKEHLTKWFEFEKEEETIKQMID</sequence>
<feature type="domain" description="BTB" evidence="2">
    <location>
        <begin position="40"/>
        <end position="106"/>
    </location>
</feature>
<dbReference type="InterPro" id="IPR000210">
    <property type="entry name" value="BTB/POZ_dom"/>
</dbReference>
<gene>
    <name evidence="3" type="ORF">AURDEDRAFT_116662</name>
</gene>
<dbReference type="PROSITE" id="PS50097">
    <property type="entry name" value="BTB"/>
    <property type="match status" value="1"/>
</dbReference>
<dbReference type="InterPro" id="IPR011333">
    <property type="entry name" value="SKP1/BTB/POZ_sf"/>
</dbReference>
<organism evidence="3 4">
    <name type="scientific">Auricularia subglabra (strain TFB-10046 / SS5)</name>
    <name type="common">White-rot fungus</name>
    <name type="synonym">Auricularia delicata (strain TFB10046)</name>
    <dbReference type="NCBI Taxonomy" id="717982"/>
    <lineage>
        <taxon>Eukaryota</taxon>
        <taxon>Fungi</taxon>
        <taxon>Dikarya</taxon>
        <taxon>Basidiomycota</taxon>
        <taxon>Agaricomycotina</taxon>
        <taxon>Agaricomycetes</taxon>
        <taxon>Auriculariales</taxon>
        <taxon>Auriculariaceae</taxon>
        <taxon>Auricularia</taxon>
    </lineage>
</organism>
<dbReference type="SMART" id="SM00225">
    <property type="entry name" value="BTB"/>
    <property type="match status" value="1"/>
</dbReference>
<evidence type="ECO:0000313" key="3">
    <source>
        <dbReference type="EMBL" id="EJD37907.1"/>
    </source>
</evidence>
<evidence type="ECO:0000313" key="4">
    <source>
        <dbReference type="Proteomes" id="UP000006514"/>
    </source>
</evidence>
<dbReference type="Gene3D" id="3.30.710.10">
    <property type="entry name" value="Potassium Channel Kv1.1, Chain A"/>
    <property type="match status" value="1"/>
</dbReference>
<evidence type="ECO:0000256" key="1">
    <source>
        <dbReference type="SAM" id="MobiDB-lite"/>
    </source>
</evidence>
<dbReference type="SUPFAM" id="SSF54695">
    <property type="entry name" value="POZ domain"/>
    <property type="match status" value="1"/>
</dbReference>
<protein>
    <recommendedName>
        <fullName evidence="2">BTB domain-containing protein</fullName>
    </recommendedName>
</protein>
<feature type="region of interest" description="Disordered" evidence="1">
    <location>
        <begin position="1"/>
        <end position="25"/>
    </location>
</feature>
<reference evidence="4" key="1">
    <citation type="journal article" date="2012" name="Science">
        <title>The Paleozoic origin of enzymatic lignin decomposition reconstructed from 31 fungal genomes.</title>
        <authorList>
            <person name="Floudas D."/>
            <person name="Binder M."/>
            <person name="Riley R."/>
            <person name="Barry K."/>
            <person name="Blanchette R.A."/>
            <person name="Henrissat B."/>
            <person name="Martinez A.T."/>
            <person name="Otillar R."/>
            <person name="Spatafora J.W."/>
            <person name="Yadav J.S."/>
            <person name="Aerts A."/>
            <person name="Benoit I."/>
            <person name="Boyd A."/>
            <person name="Carlson A."/>
            <person name="Copeland A."/>
            <person name="Coutinho P.M."/>
            <person name="de Vries R.P."/>
            <person name="Ferreira P."/>
            <person name="Findley K."/>
            <person name="Foster B."/>
            <person name="Gaskell J."/>
            <person name="Glotzer D."/>
            <person name="Gorecki P."/>
            <person name="Heitman J."/>
            <person name="Hesse C."/>
            <person name="Hori C."/>
            <person name="Igarashi K."/>
            <person name="Jurgens J.A."/>
            <person name="Kallen N."/>
            <person name="Kersten P."/>
            <person name="Kohler A."/>
            <person name="Kuees U."/>
            <person name="Kumar T.K.A."/>
            <person name="Kuo A."/>
            <person name="LaButti K."/>
            <person name="Larrondo L.F."/>
            <person name="Lindquist E."/>
            <person name="Ling A."/>
            <person name="Lombard V."/>
            <person name="Lucas S."/>
            <person name="Lundell T."/>
            <person name="Martin R."/>
            <person name="McLaughlin D.J."/>
            <person name="Morgenstern I."/>
            <person name="Morin E."/>
            <person name="Murat C."/>
            <person name="Nagy L.G."/>
            <person name="Nolan M."/>
            <person name="Ohm R.A."/>
            <person name="Patyshakuliyeva A."/>
            <person name="Rokas A."/>
            <person name="Ruiz-Duenas F.J."/>
            <person name="Sabat G."/>
            <person name="Salamov A."/>
            <person name="Samejima M."/>
            <person name="Schmutz J."/>
            <person name="Slot J.C."/>
            <person name="St John F."/>
            <person name="Stenlid J."/>
            <person name="Sun H."/>
            <person name="Sun S."/>
            <person name="Syed K."/>
            <person name="Tsang A."/>
            <person name="Wiebenga A."/>
            <person name="Young D."/>
            <person name="Pisabarro A."/>
            <person name="Eastwood D.C."/>
            <person name="Martin F."/>
            <person name="Cullen D."/>
            <person name="Grigoriev I.V."/>
            <person name="Hibbett D.S."/>
        </authorList>
    </citation>
    <scope>NUCLEOTIDE SEQUENCE [LARGE SCALE GENOMIC DNA]</scope>
    <source>
        <strain evidence="4">TFB10046</strain>
    </source>
</reference>
<dbReference type="KEGG" id="adl:AURDEDRAFT_116662"/>
<evidence type="ECO:0000259" key="2">
    <source>
        <dbReference type="PROSITE" id="PS50097"/>
    </source>
</evidence>
<accession>J0WV16</accession>
<dbReference type="Proteomes" id="UP000006514">
    <property type="component" value="Unassembled WGS sequence"/>
</dbReference>
<dbReference type="InParanoid" id="J0WV16"/>
<dbReference type="EMBL" id="JH687833">
    <property type="protein sequence ID" value="EJD37907.1"/>
    <property type="molecule type" value="Genomic_DNA"/>
</dbReference>
<dbReference type="AlphaFoldDB" id="J0WV16"/>
<proteinExistence type="predicted"/>
<dbReference type="eggNOG" id="ENOG502RD1G">
    <property type="taxonomic scope" value="Eukaryota"/>
</dbReference>